<keyword evidence="1" id="KW-0472">Membrane</keyword>
<feature type="transmembrane region" description="Helical" evidence="1">
    <location>
        <begin position="16"/>
        <end position="41"/>
    </location>
</feature>
<proteinExistence type="predicted"/>
<dbReference type="EMBL" id="CAKOEU010000002">
    <property type="protein sequence ID" value="CAH1851920.1"/>
    <property type="molecule type" value="Genomic_DNA"/>
</dbReference>
<evidence type="ECO:0000313" key="2">
    <source>
        <dbReference type="EMBL" id="CAH1851920.1"/>
    </source>
</evidence>
<gene>
    <name evidence="2" type="ORF">LMG032447_00440</name>
</gene>
<comment type="caution">
    <text evidence="2">The sequence shown here is derived from an EMBL/GenBank/DDBJ whole genome shotgun (WGS) entry which is preliminary data.</text>
</comment>
<evidence type="ECO:0000256" key="1">
    <source>
        <dbReference type="SAM" id="Phobius"/>
    </source>
</evidence>
<dbReference type="Proteomes" id="UP000838102">
    <property type="component" value="Unassembled WGS sequence"/>
</dbReference>
<accession>A0ABM9D0M0</accession>
<name>A0ABM9D0M0_9LACO</name>
<protein>
    <submittedName>
        <fullName evidence="2">Uncharacterized protein</fullName>
    </submittedName>
</protein>
<reference evidence="2" key="1">
    <citation type="submission" date="2022-03" db="EMBL/GenBank/DDBJ databases">
        <authorList>
            <person name="Hettiarachchi G."/>
        </authorList>
    </citation>
    <scope>NUCLEOTIDE SEQUENCE</scope>
    <source>
        <strain evidence="2">LMG 32447</strain>
    </source>
</reference>
<keyword evidence="3" id="KW-1185">Reference proteome</keyword>
<organism evidence="2 3">
    <name type="scientific">Convivina praedatoris</name>
    <dbReference type="NCBI Taxonomy" id="2880963"/>
    <lineage>
        <taxon>Bacteria</taxon>
        <taxon>Bacillati</taxon>
        <taxon>Bacillota</taxon>
        <taxon>Bacilli</taxon>
        <taxon>Lactobacillales</taxon>
        <taxon>Lactobacillaceae</taxon>
        <taxon>Convivina</taxon>
    </lineage>
</organism>
<sequence length="42" mass="5137">MTFLAIREMKKEKFRYGLVIAVITMISFFDFYFKCFSFWAIP</sequence>
<evidence type="ECO:0000313" key="3">
    <source>
        <dbReference type="Proteomes" id="UP000838102"/>
    </source>
</evidence>
<keyword evidence="1" id="KW-1133">Transmembrane helix</keyword>
<keyword evidence="1" id="KW-0812">Transmembrane</keyword>